<feature type="transmembrane region" description="Helical" evidence="1">
    <location>
        <begin position="12"/>
        <end position="39"/>
    </location>
</feature>
<evidence type="ECO:0000313" key="3">
    <source>
        <dbReference type="Proteomes" id="UP000265581"/>
    </source>
</evidence>
<dbReference type="EMBL" id="QUBR01000001">
    <property type="protein sequence ID" value="REK73633.1"/>
    <property type="molecule type" value="Genomic_DNA"/>
</dbReference>
<comment type="caution">
    <text evidence="2">The sequence shown here is derived from an EMBL/GenBank/DDBJ whole genome shotgun (WGS) entry which is preliminary data.</text>
</comment>
<accession>A0A371PCJ1</accession>
<dbReference type="Proteomes" id="UP000265581">
    <property type="component" value="Unassembled WGS sequence"/>
</dbReference>
<sequence>MKIPLFDRLSLFVSNAIAGYEPVMVRSIVVAFFAMLASFGVGSGALPAPVEGVLVFLAFVVPILAGRSARKKVTPVEGLELPEDHYEGGYEDAVLAERDHEAEHPSLVYEAEQP</sequence>
<keyword evidence="1" id="KW-0812">Transmembrane</keyword>
<keyword evidence="3" id="KW-1185">Reference proteome</keyword>
<dbReference type="AlphaFoldDB" id="A0A371PCJ1"/>
<dbReference type="RefSeq" id="WP_119703743.1">
    <property type="nucleotide sequence ID" value="NZ_JBHSOI010000001.1"/>
</dbReference>
<feature type="transmembrane region" description="Helical" evidence="1">
    <location>
        <begin position="45"/>
        <end position="65"/>
    </location>
</feature>
<name>A0A371PCJ1_9ACTN</name>
<reference evidence="2 3" key="1">
    <citation type="submission" date="2018-08" db="EMBL/GenBank/DDBJ databases">
        <title>Aeromicrobium sp. M2KJ-4, whole genome shotgun sequence.</title>
        <authorList>
            <person name="Tuo L."/>
        </authorList>
    </citation>
    <scope>NUCLEOTIDE SEQUENCE [LARGE SCALE GENOMIC DNA]</scope>
    <source>
        <strain evidence="2 3">M2KJ-4</strain>
    </source>
</reference>
<organism evidence="2 3">
    <name type="scientific">Aeromicrobium endophyticum</name>
    <dbReference type="NCBI Taxonomy" id="2292704"/>
    <lineage>
        <taxon>Bacteria</taxon>
        <taxon>Bacillati</taxon>
        <taxon>Actinomycetota</taxon>
        <taxon>Actinomycetes</taxon>
        <taxon>Propionibacteriales</taxon>
        <taxon>Nocardioidaceae</taxon>
        <taxon>Aeromicrobium</taxon>
    </lineage>
</organism>
<evidence type="ECO:0000313" key="2">
    <source>
        <dbReference type="EMBL" id="REK73633.1"/>
    </source>
</evidence>
<evidence type="ECO:0000256" key="1">
    <source>
        <dbReference type="SAM" id="Phobius"/>
    </source>
</evidence>
<proteinExistence type="predicted"/>
<protein>
    <submittedName>
        <fullName evidence="2">Uncharacterized protein</fullName>
    </submittedName>
</protein>
<keyword evidence="1" id="KW-1133">Transmembrane helix</keyword>
<keyword evidence="1" id="KW-0472">Membrane</keyword>
<gene>
    <name evidence="2" type="ORF">DX116_08895</name>
</gene>